<keyword evidence="4" id="KW-1185">Reference proteome</keyword>
<dbReference type="Proteomes" id="UP000214365">
    <property type="component" value="Unassembled WGS sequence"/>
</dbReference>
<sequence>MAAFSEHVDPIVDSHPLINSIPAELVPSFDPVYLEYYNKYNAGRLATHQVPIEAFRTNPAKYAIAYGRARVSADGLAITDRKCPVKGGEITVRTFKRDSSAETRLQPKPAYVNFHGGGWVFGGLETDFDFCKRLVHNLDCVAFDVDYRLAPEYPYPTPVEDCIAAFRWIRETLRDEFNIDLSRIAVGGCSAGGHLSAVIAHVCRNESIPLALQVLAVPVVDLHVFTPEGELRPDSPYASYRDLAYTQPLPLERMSWFHKAFLGNPRPAELDNDWKVSPILAPDFKNLAPALVLIAGMDPLRDEGEAYAAKMREAGCQVDMIRFEGAPHTFMQLDGILESGKKYNETVVAALQKTFGL</sequence>
<dbReference type="InterPro" id="IPR013094">
    <property type="entry name" value="AB_hydrolase_3"/>
</dbReference>
<name>A0A225AHD8_TALAT</name>
<comment type="caution">
    <text evidence="3">The sequence shown here is derived from an EMBL/GenBank/DDBJ whole genome shotgun (WGS) entry which is preliminary data.</text>
</comment>
<evidence type="ECO:0000313" key="4">
    <source>
        <dbReference type="Proteomes" id="UP000214365"/>
    </source>
</evidence>
<proteinExistence type="predicted"/>
<dbReference type="Gene3D" id="3.40.50.1820">
    <property type="entry name" value="alpha/beta hydrolase"/>
    <property type="match status" value="1"/>
</dbReference>
<dbReference type="EMBL" id="LFMY01000006">
    <property type="protein sequence ID" value="OKL60160.1"/>
    <property type="molecule type" value="Genomic_DNA"/>
</dbReference>
<dbReference type="OrthoDB" id="408631at2759"/>
<evidence type="ECO:0000259" key="2">
    <source>
        <dbReference type="Pfam" id="PF07859"/>
    </source>
</evidence>
<feature type="domain" description="Alpha/beta hydrolase fold-3" evidence="2">
    <location>
        <begin position="112"/>
        <end position="331"/>
    </location>
</feature>
<dbReference type="Pfam" id="PF07859">
    <property type="entry name" value="Abhydrolase_3"/>
    <property type="match status" value="1"/>
</dbReference>
<reference evidence="3 4" key="1">
    <citation type="submission" date="2015-06" db="EMBL/GenBank/DDBJ databases">
        <title>Talaromyces atroroseus IBT 11181 draft genome.</title>
        <authorList>
            <person name="Rasmussen K.B."/>
            <person name="Rasmussen S."/>
            <person name="Petersen B."/>
            <person name="Sicheritz-Ponten T."/>
            <person name="Mortensen U.H."/>
            <person name="Thrane U."/>
        </authorList>
    </citation>
    <scope>NUCLEOTIDE SEQUENCE [LARGE SCALE GENOMIC DNA]</scope>
    <source>
        <strain evidence="3 4">IBT 11181</strain>
    </source>
</reference>
<dbReference type="SUPFAM" id="SSF53474">
    <property type="entry name" value="alpha/beta-Hydrolases"/>
    <property type="match status" value="1"/>
</dbReference>
<accession>A0A225AHD8</accession>
<dbReference type="STRING" id="1441469.A0A225AHD8"/>
<protein>
    <recommendedName>
        <fullName evidence="2">Alpha/beta hydrolase fold-3 domain-containing protein</fullName>
    </recommendedName>
</protein>
<organism evidence="3 4">
    <name type="scientific">Talaromyces atroroseus</name>
    <dbReference type="NCBI Taxonomy" id="1441469"/>
    <lineage>
        <taxon>Eukaryota</taxon>
        <taxon>Fungi</taxon>
        <taxon>Dikarya</taxon>
        <taxon>Ascomycota</taxon>
        <taxon>Pezizomycotina</taxon>
        <taxon>Eurotiomycetes</taxon>
        <taxon>Eurotiomycetidae</taxon>
        <taxon>Eurotiales</taxon>
        <taxon>Trichocomaceae</taxon>
        <taxon>Talaromyces</taxon>
        <taxon>Talaromyces sect. Trachyspermi</taxon>
    </lineage>
</organism>
<dbReference type="RefSeq" id="XP_020120281.1">
    <property type="nucleotide sequence ID" value="XM_020267218.1"/>
</dbReference>
<dbReference type="InterPro" id="IPR050300">
    <property type="entry name" value="GDXG_lipolytic_enzyme"/>
</dbReference>
<dbReference type="PANTHER" id="PTHR48081:SF8">
    <property type="entry name" value="ALPHA_BETA HYDROLASE FOLD-3 DOMAIN-CONTAINING PROTEIN-RELATED"/>
    <property type="match status" value="1"/>
</dbReference>
<gene>
    <name evidence="3" type="ORF">UA08_04898</name>
</gene>
<dbReference type="InterPro" id="IPR029058">
    <property type="entry name" value="AB_hydrolase_fold"/>
</dbReference>
<dbReference type="PANTHER" id="PTHR48081">
    <property type="entry name" value="AB HYDROLASE SUPERFAMILY PROTEIN C4A8.06C"/>
    <property type="match status" value="1"/>
</dbReference>
<keyword evidence="1" id="KW-0378">Hydrolase</keyword>
<dbReference type="GeneID" id="31004653"/>
<evidence type="ECO:0000313" key="3">
    <source>
        <dbReference type="EMBL" id="OKL60160.1"/>
    </source>
</evidence>
<evidence type="ECO:0000256" key="1">
    <source>
        <dbReference type="ARBA" id="ARBA00022801"/>
    </source>
</evidence>
<dbReference type="AlphaFoldDB" id="A0A225AHD8"/>
<dbReference type="GO" id="GO:0016787">
    <property type="term" value="F:hydrolase activity"/>
    <property type="evidence" value="ECO:0007669"/>
    <property type="project" value="UniProtKB-KW"/>
</dbReference>